<dbReference type="Gene3D" id="3.80.10.10">
    <property type="entry name" value="Ribonuclease Inhibitor"/>
    <property type="match status" value="2"/>
</dbReference>
<keyword evidence="5" id="KW-0808">Transferase</keyword>
<dbReference type="PROSITE" id="PS50011">
    <property type="entry name" value="PROTEIN_KINASE_DOM"/>
    <property type="match status" value="1"/>
</dbReference>
<name>A0A6P5SZQ3_PRUAV</name>
<feature type="signal peptide" evidence="16">
    <location>
        <begin position="1"/>
        <end position="33"/>
    </location>
</feature>
<evidence type="ECO:0000256" key="6">
    <source>
        <dbReference type="ARBA" id="ARBA00022692"/>
    </source>
</evidence>
<evidence type="ECO:0000256" key="12">
    <source>
        <dbReference type="ARBA" id="ARBA00022989"/>
    </source>
</evidence>
<protein>
    <submittedName>
        <fullName evidence="19">Probable LRR receptor-like serine/threonine-protein kinase At1g56130</fullName>
    </submittedName>
</protein>
<accession>A0A6P5SZQ3</accession>
<dbReference type="SUPFAM" id="SSF52058">
    <property type="entry name" value="L domain-like"/>
    <property type="match status" value="1"/>
</dbReference>
<evidence type="ECO:0000313" key="18">
    <source>
        <dbReference type="Proteomes" id="UP000515124"/>
    </source>
</evidence>
<comment type="subcellular location">
    <subcellularLocation>
        <location evidence="1">Membrane</location>
        <topology evidence="1">Single-pass type I membrane protein</topology>
    </subcellularLocation>
</comment>
<sequence>MINMRMMLKQPWPLSVSVTFFCSLCFWFQVSMAQNSTTDPSEVRALNSIFKQWDTQAVPGLWNISGEPCSGSAINGTDFEDPANNPAIICDCTYENNTTCHITQLRVYALNKQGVFPEEFVALRYLTILKIDQNYFTGPLPAFIGNMSALTSLYYMDSCGLSGEIPSTFAKLINMQILWASDIAFSGKIPAFIGNWTKLTVLRFQGNSFEGPIPTSFSQLTSLNNLRISDISNVSSSLGFIRNLKNLTDLVLRNALINGSIPSDIGEYQDLQMLNLGFNNLTGQLPSSLFNMSSLTYLFLGNNSLSGPLPSQKSNQLQTIDLSYNYLSGSFPHWVTIVSQLNLVVNNFTFGSSNITLPGLNCLQRNFPCNRNTPRYANFSIKCGGPQMRGSDGILYEAEDSALGPATFYVTSTQKWAVSNVGLLLTCIGSSPCNVLGTNDLHLDWPTRFNILLGTARGLAYLHEESRPRIVHRDVKASNILLDAELSPKISDFGLAKLYDDEKTHISTRVAGTIGYLAPEYAMRGHLTEKADVFGFGVVALEILSGRPNSDNNLDPEKIYLLEWAWTLHENDQSLGLVDPRLTEFDENEATRLIKTALLCTQASPMMRPSMSRIVAMLSGDIEVSTVISKPSYLTDWDFKDVTTSSFLMDNDTPSTDFNVHLSHQPEGSTTGASTGIDLSPSPVNVTESMLTGIIGEGR</sequence>
<keyword evidence="18" id="KW-1185">Reference proteome</keyword>
<dbReference type="Pfam" id="PF00069">
    <property type="entry name" value="Pkinase"/>
    <property type="match status" value="1"/>
</dbReference>
<keyword evidence="3" id="KW-0597">Phosphoprotein</keyword>
<dbReference type="PANTHER" id="PTHR48006:SF34">
    <property type="entry name" value="OS08G0203700 PROTEIN"/>
    <property type="match status" value="1"/>
</dbReference>
<keyword evidence="9" id="KW-0547">Nucleotide-binding</keyword>
<evidence type="ECO:0000256" key="14">
    <source>
        <dbReference type="ARBA" id="ARBA00023170"/>
    </source>
</evidence>
<keyword evidence="11" id="KW-0067">ATP-binding</keyword>
<reference evidence="19" key="1">
    <citation type="submission" date="2025-08" db="UniProtKB">
        <authorList>
            <consortium name="RefSeq"/>
        </authorList>
    </citation>
    <scope>IDENTIFICATION</scope>
</reference>
<dbReference type="Gene3D" id="1.10.510.10">
    <property type="entry name" value="Transferase(Phosphotransferase) domain 1"/>
    <property type="match status" value="1"/>
</dbReference>
<keyword evidence="14" id="KW-0675">Receptor</keyword>
<proteinExistence type="predicted"/>
<keyword evidence="12" id="KW-1133">Transmembrane helix</keyword>
<dbReference type="InterPro" id="IPR011009">
    <property type="entry name" value="Kinase-like_dom_sf"/>
</dbReference>
<dbReference type="SUPFAM" id="SSF56112">
    <property type="entry name" value="Protein kinase-like (PK-like)"/>
    <property type="match status" value="1"/>
</dbReference>
<keyword evidence="7 16" id="KW-0732">Signal</keyword>
<keyword evidence="10" id="KW-0418">Kinase</keyword>
<evidence type="ECO:0000256" key="7">
    <source>
        <dbReference type="ARBA" id="ARBA00022729"/>
    </source>
</evidence>
<dbReference type="Proteomes" id="UP000515124">
    <property type="component" value="Unplaced"/>
</dbReference>
<evidence type="ECO:0000256" key="2">
    <source>
        <dbReference type="ARBA" id="ARBA00022527"/>
    </source>
</evidence>
<evidence type="ECO:0000256" key="3">
    <source>
        <dbReference type="ARBA" id="ARBA00022553"/>
    </source>
</evidence>
<evidence type="ECO:0000259" key="17">
    <source>
        <dbReference type="PROSITE" id="PS50011"/>
    </source>
</evidence>
<dbReference type="GeneID" id="110761472"/>
<dbReference type="PROSITE" id="PS00108">
    <property type="entry name" value="PROTEIN_KINASE_ST"/>
    <property type="match status" value="1"/>
</dbReference>
<evidence type="ECO:0000256" key="13">
    <source>
        <dbReference type="ARBA" id="ARBA00023136"/>
    </source>
</evidence>
<dbReference type="SMART" id="SM00220">
    <property type="entry name" value="S_TKc"/>
    <property type="match status" value="1"/>
</dbReference>
<evidence type="ECO:0000256" key="1">
    <source>
        <dbReference type="ARBA" id="ARBA00004479"/>
    </source>
</evidence>
<feature type="chain" id="PRO_5027798892" evidence="16">
    <location>
        <begin position="34"/>
        <end position="699"/>
    </location>
</feature>
<dbReference type="AlphaFoldDB" id="A0A6P5SZQ3"/>
<keyword evidence="6" id="KW-0812">Transmembrane</keyword>
<evidence type="ECO:0000256" key="16">
    <source>
        <dbReference type="SAM" id="SignalP"/>
    </source>
</evidence>
<keyword evidence="4" id="KW-0433">Leucine-rich repeat</keyword>
<evidence type="ECO:0000256" key="15">
    <source>
        <dbReference type="ARBA" id="ARBA00023180"/>
    </source>
</evidence>
<feature type="domain" description="Protein kinase" evidence="17">
    <location>
        <begin position="320"/>
        <end position="624"/>
    </location>
</feature>
<dbReference type="GO" id="GO:0005886">
    <property type="term" value="C:plasma membrane"/>
    <property type="evidence" value="ECO:0007669"/>
    <property type="project" value="TreeGrafter"/>
</dbReference>
<dbReference type="FunFam" id="1.10.510.10:FF:000044">
    <property type="entry name" value="Putative LRR receptor-like serine/threonine-protein kinase"/>
    <property type="match status" value="1"/>
</dbReference>
<dbReference type="InterPro" id="IPR008271">
    <property type="entry name" value="Ser/Thr_kinase_AS"/>
</dbReference>
<dbReference type="Pfam" id="PF00560">
    <property type="entry name" value="LRR_1"/>
    <property type="match status" value="3"/>
</dbReference>
<evidence type="ECO:0000256" key="4">
    <source>
        <dbReference type="ARBA" id="ARBA00022614"/>
    </source>
</evidence>
<evidence type="ECO:0000256" key="9">
    <source>
        <dbReference type="ARBA" id="ARBA00022741"/>
    </source>
</evidence>
<dbReference type="KEGG" id="pavi:110761472"/>
<evidence type="ECO:0000313" key="19">
    <source>
        <dbReference type="RefSeq" id="XP_021819642.1"/>
    </source>
</evidence>
<evidence type="ECO:0000256" key="11">
    <source>
        <dbReference type="ARBA" id="ARBA00022840"/>
    </source>
</evidence>
<keyword evidence="13" id="KW-0472">Membrane</keyword>
<dbReference type="PANTHER" id="PTHR48006">
    <property type="entry name" value="LEUCINE-RICH REPEAT-CONTAINING PROTEIN DDB_G0281931-RELATED"/>
    <property type="match status" value="1"/>
</dbReference>
<evidence type="ECO:0000256" key="5">
    <source>
        <dbReference type="ARBA" id="ARBA00022679"/>
    </source>
</evidence>
<keyword evidence="15" id="KW-0325">Glycoprotein</keyword>
<dbReference type="FunFam" id="3.80.10.10:FF:000298">
    <property type="entry name" value="Putative LRR receptor-like serine/threonine-protein kinase"/>
    <property type="match status" value="1"/>
</dbReference>
<organism evidence="18 19">
    <name type="scientific">Prunus avium</name>
    <name type="common">Cherry</name>
    <name type="synonym">Cerasus avium</name>
    <dbReference type="NCBI Taxonomy" id="42229"/>
    <lineage>
        <taxon>Eukaryota</taxon>
        <taxon>Viridiplantae</taxon>
        <taxon>Streptophyta</taxon>
        <taxon>Embryophyta</taxon>
        <taxon>Tracheophyta</taxon>
        <taxon>Spermatophyta</taxon>
        <taxon>Magnoliopsida</taxon>
        <taxon>eudicotyledons</taxon>
        <taxon>Gunneridae</taxon>
        <taxon>Pentapetalae</taxon>
        <taxon>rosids</taxon>
        <taxon>fabids</taxon>
        <taxon>Rosales</taxon>
        <taxon>Rosaceae</taxon>
        <taxon>Amygdaloideae</taxon>
        <taxon>Amygdaleae</taxon>
        <taxon>Prunus</taxon>
    </lineage>
</organism>
<dbReference type="InterPro" id="IPR051824">
    <property type="entry name" value="LRR_Rcpt-Like_S/T_Kinase"/>
</dbReference>
<evidence type="ECO:0000256" key="10">
    <source>
        <dbReference type="ARBA" id="ARBA00022777"/>
    </source>
</evidence>
<dbReference type="InterPro" id="IPR001611">
    <property type="entry name" value="Leu-rich_rpt"/>
</dbReference>
<gene>
    <name evidence="19" type="primary">LOC110761472</name>
</gene>
<keyword evidence="2" id="KW-0723">Serine/threonine-protein kinase</keyword>
<dbReference type="InterPro" id="IPR032675">
    <property type="entry name" value="LRR_dom_sf"/>
</dbReference>
<keyword evidence="8" id="KW-0677">Repeat</keyword>
<evidence type="ECO:0000256" key="8">
    <source>
        <dbReference type="ARBA" id="ARBA00022737"/>
    </source>
</evidence>
<dbReference type="GO" id="GO:0004674">
    <property type="term" value="F:protein serine/threonine kinase activity"/>
    <property type="evidence" value="ECO:0007669"/>
    <property type="project" value="UniProtKB-KW"/>
</dbReference>
<dbReference type="InterPro" id="IPR000719">
    <property type="entry name" value="Prot_kinase_dom"/>
</dbReference>
<dbReference type="GO" id="GO:0005524">
    <property type="term" value="F:ATP binding"/>
    <property type="evidence" value="ECO:0007669"/>
    <property type="project" value="UniProtKB-KW"/>
</dbReference>
<dbReference type="RefSeq" id="XP_021819642.1">
    <property type="nucleotide sequence ID" value="XM_021963950.1"/>
</dbReference>